<dbReference type="PATRIC" id="fig|742818.3.peg.341"/>
<dbReference type="HOGENOM" id="CLU_039834_4_0_11"/>
<dbReference type="PANTHER" id="PTHR48098">
    <property type="entry name" value="ENTEROCHELIN ESTERASE-RELATED"/>
    <property type="match status" value="1"/>
</dbReference>
<evidence type="ECO:0000313" key="2">
    <source>
        <dbReference type="Proteomes" id="UP000006069"/>
    </source>
</evidence>
<proteinExistence type="predicted"/>
<dbReference type="eggNOG" id="COG2819">
    <property type="taxonomic scope" value="Bacteria"/>
</dbReference>
<dbReference type="PANTHER" id="PTHR48098:SF6">
    <property type="entry name" value="FERRI-BACILLIBACTIN ESTERASE BESA"/>
    <property type="match status" value="1"/>
</dbReference>
<name>K0YM68_9ACTN</name>
<dbReference type="InterPro" id="IPR000801">
    <property type="entry name" value="Esterase-like"/>
</dbReference>
<organism evidence="1 2">
    <name type="scientific">Slackia piriformis YIT 12062</name>
    <dbReference type="NCBI Taxonomy" id="742818"/>
    <lineage>
        <taxon>Bacteria</taxon>
        <taxon>Bacillati</taxon>
        <taxon>Actinomycetota</taxon>
        <taxon>Coriobacteriia</taxon>
        <taxon>Eggerthellales</taxon>
        <taxon>Eggerthellaceae</taxon>
        <taxon>Slackia</taxon>
    </lineage>
</organism>
<dbReference type="InParanoid" id="K0YM68"/>
<accession>K0YM68</accession>
<gene>
    <name evidence="1" type="ORF">HMPREF9451_00306</name>
</gene>
<dbReference type="InterPro" id="IPR029058">
    <property type="entry name" value="AB_hydrolase_fold"/>
</dbReference>
<evidence type="ECO:0008006" key="3">
    <source>
        <dbReference type="Google" id="ProtNLM"/>
    </source>
</evidence>
<dbReference type="SUPFAM" id="SSF53474">
    <property type="entry name" value="alpha/beta-Hydrolases"/>
    <property type="match status" value="1"/>
</dbReference>
<protein>
    <recommendedName>
        <fullName evidence="3">Esterase</fullName>
    </recommendedName>
</protein>
<dbReference type="EMBL" id="ADMD01000001">
    <property type="protein sequence ID" value="EJZ84702.1"/>
    <property type="molecule type" value="Genomic_DNA"/>
</dbReference>
<reference evidence="1 2" key="1">
    <citation type="submission" date="2012-08" db="EMBL/GenBank/DDBJ databases">
        <title>The Genome Sequence of Slackia piriformis YIT 12062.</title>
        <authorList>
            <consortium name="The Broad Institute Genome Sequencing Platform"/>
            <person name="Earl A."/>
            <person name="Ward D."/>
            <person name="Feldgarden M."/>
            <person name="Gevers D."/>
            <person name="Morotomi M."/>
            <person name="Walker B."/>
            <person name="Young S.K."/>
            <person name="Zeng Q."/>
            <person name="Gargeya S."/>
            <person name="Fitzgerald M."/>
            <person name="Haas B."/>
            <person name="Abouelleil A."/>
            <person name="Alvarado L."/>
            <person name="Arachchi H.M."/>
            <person name="Berlin A.M."/>
            <person name="Chapman S.B."/>
            <person name="Goldberg J."/>
            <person name="Griggs A."/>
            <person name="Gujja S."/>
            <person name="Hansen M."/>
            <person name="Howarth C."/>
            <person name="Imamovic A."/>
            <person name="Larimer J."/>
            <person name="McCowen C."/>
            <person name="Montmayeur A."/>
            <person name="Murphy C."/>
            <person name="Neiman D."/>
            <person name="Pearson M."/>
            <person name="Priest M."/>
            <person name="Roberts A."/>
            <person name="Saif S."/>
            <person name="Shea T."/>
            <person name="Sisk P."/>
            <person name="Sykes S."/>
            <person name="Wortman J."/>
            <person name="Nusbaum C."/>
            <person name="Birren B."/>
        </authorList>
    </citation>
    <scope>NUCLEOTIDE SEQUENCE [LARGE SCALE GENOMIC DNA]</scope>
    <source>
        <strain evidence="1 2">YIT 12062</strain>
    </source>
</reference>
<comment type="caution">
    <text evidence="1">The sequence shown here is derived from an EMBL/GenBank/DDBJ whole genome shotgun (WGS) entry which is preliminary data.</text>
</comment>
<dbReference type="AlphaFoldDB" id="K0YM68"/>
<dbReference type="Proteomes" id="UP000006069">
    <property type="component" value="Unassembled WGS sequence"/>
</dbReference>
<sequence>MFKELDIAGKKIRVYPAKKPYAPAVYLNAIESDCSDVRRRCFDEGCPDFTFVSVSGLRWNDELTPWPHDCITRSDAPYAGEAQGYLSDLTEKIMPVVEQEIGGRPLYSALAGYSLGGLFALWASFQTDAFSRVVSASGSLWYPGFVEYAHAHPFSSALSCVYLSLGKKEHRTPNRLLRNVQSNTQDILELCRNRGVLARLDMNPGNHFQDVQERTAKGIAWALRQG</sequence>
<dbReference type="InterPro" id="IPR050583">
    <property type="entry name" value="Mycobacterial_A85_antigen"/>
</dbReference>
<dbReference type="Gene3D" id="3.40.50.1820">
    <property type="entry name" value="alpha/beta hydrolase"/>
    <property type="match status" value="1"/>
</dbReference>
<dbReference type="RefSeq" id="WP_009138542.1">
    <property type="nucleotide sequence ID" value="NZ_JH815198.1"/>
</dbReference>
<evidence type="ECO:0000313" key="1">
    <source>
        <dbReference type="EMBL" id="EJZ84702.1"/>
    </source>
</evidence>
<dbReference type="Pfam" id="PF00756">
    <property type="entry name" value="Esterase"/>
    <property type="match status" value="1"/>
</dbReference>
<keyword evidence="2" id="KW-1185">Reference proteome</keyword>